<sequence>MVRLAYSEAPPTIQQRLATETFVNGIRNLEVKKVLQPSRYEISSDALIRALEVEAAYSSSRTCYKVSVAETEKEEHNKIEKLLEKFSHQIINGLAQGRENGVPPKKIMEYYRCGRQGHLKRHCRARLPVPRKNTQQRSHQDVKGASILGDGFAGENKAAREVKILSFTRGSGSIIPG</sequence>
<dbReference type="AlphaFoldDB" id="A0AA38IW82"/>
<dbReference type="EMBL" id="JALNTZ010000002">
    <property type="protein sequence ID" value="KAJ3661496.1"/>
    <property type="molecule type" value="Genomic_DNA"/>
</dbReference>
<keyword evidence="2" id="KW-1185">Reference proteome</keyword>
<dbReference type="Proteomes" id="UP001168821">
    <property type="component" value="Unassembled WGS sequence"/>
</dbReference>
<proteinExistence type="predicted"/>
<organism evidence="1 2">
    <name type="scientific">Zophobas morio</name>
    <dbReference type="NCBI Taxonomy" id="2755281"/>
    <lineage>
        <taxon>Eukaryota</taxon>
        <taxon>Metazoa</taxon>
        <taxon>Ecdysozoa</taxon>
        <taxon>Arthropoda</taxon>
        <taxon>Hexapoda</taxon>
        <taxon>Insecta</taxon>
        <taxon>Pterygota</taxon>
        <taxon>Neoptera</taxon>
        <taxon>Endopterygota</taxon>
        <taxon>Coleoptera</taxon>
        <taxon>Polyphaga</taxon>
        <taxon>Cucujiformia</taxon>
        <taxon>Tenebrionidae</taxon>
        <taxon>Zophobas</taxon>
    </lineage>
</organism>
<protein>
    <recommendedName>
        <fullName evidence="3">CCHC-type domain-containing protein</fullName>
    </recommendedName>
</protein>
<gene>
    <name evidence="1" type="ORF">Zmor_005891</name>
</gene>
<reference evidence="1" key="1">
    <citation type="journal article" date="2023" name="G3 (Bethesda)">
        <title>Whole genome assemblies of Zophobas morio and Tenebrio molitor.</title>
        <authorList>
            <person name="Kaur S."/>
            <person name="Stinson S.A."/>
            <person name="diCenzo G.C."/>
        </authorList>
    </citation>
    <scope>NUCLEOTIDE SEQUENCE</scope>
    <source>
        <strain evidence="1">QUZm001</strain>
    </source>
</reference>
<evidence type="ECO:0000313" key="2">
    <source>
        <dbReference type="Proteomes" id="UP001168821"/>
    </source>
</evidence>
<accession>A0AA38IW82</accession>
<name>A0AA38IW82_9CUCU</name>
<evidence type="ECO:0000313" key="1">
    <source>
        <dbReference type="EMBL" id="KAJ3661496.1"/>
    </source>
</evidence>
<evidence type="ECO:0008006" key="3">
    <source>
        <dbReference type="Google" id="ProtNLM"/>
    </source>
</evidence>
<comment type="caution">
    <text evidence="1">The sequence shown here is derived from an EMBL/GenBank/DDBJ whole genome shotgun (WGS) entry which is preliminary data.</text>
</comment>